<dbReference type="InterPro" id="IPR052538">
    <property type="entry name" value="Flavonoid_dioxygenase-like"/>
</dbReference>
<evidence type="ECO:0000259" key="2">
    <source>
        <dbReference type="Pfam" id="PF07883"/>
    </source>
</evidence>
<sequence>MRRYASGDLVRPVRSPRRSGVLVARSGDGQTCPGRGIPSSARPGVIRRRCGYERNMEHFTIATVAQKSPDFRRVLWTGEKTQLVIMTIPPGGEIGEEVHDGIDQILTFVSGTGEARVGGETREVAQGDLVVVPAGTKHNFVNTGPNPLVLYTVYGPPEHADQVVHRTKEEADAAEAAGQDEPPTS</sequence>
<evidence type="ECO:0000313" key="4">
    <source>
        <dbReference type="Proteomes" id="UP000671399"/>
    </source>
</evidence>
<feature type="domain" description="Cupin type-2" evidence="2">
    <location>
        <begin position="85"/>
        <end position="154"/>
    </location>
</feature>
<dbReference type="InterPro" id="IPR011051">
    <property type="entry name" value="RmlC_Cupin_sf"/>
</dbReference>
<dbReference type="InterPro" id="IPR013096">
    <property type="entry name" value="Cupin_2"/>
</dbReference>
<dbReference type="Gene3D" id="2.60.120.10">
    <property type="entry name" value="Jelly Rolls"/>
    <property type="match status" value="1"/>
</dbReference>
<name>A0ABS3VEQ3_9ACTN</name>
<feature type="region of interest" description="Disordered" evidence="1">
    <location>
        <begin position="166"/>
        <end position="185"/>
    </location>
</feature>
<dbReference type="PANTHER" id="PTHR43346">
    <property type="entry name" value="LIGAND BINDING DOMAIN PROTEIN, PUTATIVE (AFU_ORTHOLOGUE AFUA_6G14370)-RELATED"/>
    <property type="match status" value="1"/>
</dbReference>
<dbReference type="CDD" id="cd02223">
    <property type="entry name" value="cupin_Bh2720-like"/>
    <property type="match status" value="1"/>
</dbReference>
<comment type="caution">
    <text evidence="3">The sequence shown here is derived from an EMBL/GenBank/DDBJ whole genome shotgun (WGS) entry which is preliminary data.</text>
</comment>
<organism evidence="3 4">
    <name type="scientific">Micromonospora antibiotica</name>
    <dbReference type="NCBI Taxonomy" id="2807623"/>
    <lineage>
        <taxon>Bacteria</taxon>
        <taxon>Bacillati</taxon>
        <taxon>Actinomycetota</taxon>
        <taxon>Actinomycetes</taxon>
        <taxon>Micromonosporales</taxon>
        <taxon>Micromonosporaceae</taxon>
        <taxon>Micromonospora</taxon>
    </lineage>
</organism>
<protein>
    <submittedName>
        <fullName evidence="3">Cupin domain-containing protein</fullName>
    </submittedName>
</protein>
<accession>A0ABS3VEQ3</accession>
<reference evidence="3 4" key="1">
    <citation type="submission" date="2021-03" db="EMBL/GenBank/DDBJ databases">
        <authorList>
            <person name="Lee D.-H."/>
        </authorList>
    </citation>
    <scope>NUCLEOTIDE SEQUENCE [LARGE SCALE GENOMIC DNA]</scope>
    <source>
        <strain evidence="3 4">MMS20-R2-23</strain>
    </source>
</reference>
<keyword evidence="4" id="KW-1185">Reference proteome</keyword>
<dbReference type="InterPro" id="IPR014710">
    <property type="entry name" value="RmlC-like_jellyroll"/>
</dbReference>
<dbReference type="EMBL" id="JAGFWR010000020">
    <property type="protein sequence ID" value="MBO4164039.1"/>
    <property type="molecule type" value="Genomic_DNA"/>
</dbReference>
<evidence type="ECO:0000256" key="1">
    <source>
        <dbReference type="SAM" id="MobiDB-lite"/>
    </source>
</evidence>
<dbReference type="Pfam" id="PF07883">
    <property type="entry name" value="Cupin_2"/>
    <property type="match status" value="1"/>
</dbReference>
<gene>
    <name evidence="3" type="ORF">JQN83_24925</name>
</gene>
<dbReference type="SUPFAM" id="SSF51182">
    <property type="entry name" value="RmlC-like cupins"/>
    <property type="match status" value="1"/>
</dbReference>
<proteinExistence type="predicted"/>
<dbReference type="PANTHER" id="PTHR43346:SF1">
    <property type="entry name" value="QUERCETIN 2,3-DIOXYGENASE-RELATED"/>
    <property type="match status" value="1"/>
</dbReference>
<dbReference type="Proteomes" id="UP000671399">
    <property type="component" value="Unassembled WGS sequence"/>
</dbReference>
<evidence type="ECO:0000313" key="3">
    <source>
        <dbReference type="EMBL" id="MBO4164039.1"/>
    </source>
</evidence>